<dbReference type="AlphaFoldDB" id="A0A8J2KSQ3"/>
<name>A0A8J2KSQ3_9HEXA</name>
<evidence type="ECO:0008006" key="4">
    <source>
        <dbReference type="Google" id="ProtNLM"/>
    </source>
</evidence>
<dbReference type="EMBL" id="CAJVCH010526597">
    <property type="protein sequence ID" value="CAG7822519.1"/>
    <property type="molecule type" value="Genomic_DNA"/>
</dbReference>
<protein>
    <recommendedName>
        <fullName evidence="4">Secreted protein</fullName>
    </recommendedName>
</protein>
<comment type="caution">
    <text evidence="2">The sequence shown here is derived from an EMBL/GenBank/DDBJ whole genome shotgun (WGS) entry which is preliminary data.</text>
</comment>
<feature type="chain" id="PRO_5035266534" description="Secreted protein" evidence="1">
    <location>
        <begin position="22"/>
        <end position="83"/>
    </location>
</feature>
<reference evidence="2" key="1">
    <citation type="submission" date="2021-06" db="EMBL/GenBank/DDBJ databases">
        <authorList>
            <person name="Hodson N. C."/>
            <person name="Mongue J. A."/>
            <person name="Jaron S. K."/>
        </authorList>
    </citation>
    <scope>NUCLEOTIDE SEQUENCE</scope>
</reference>
<keyword evidence="3" id="KW-1185">Reference proteome</keyword>
<keyword evidence="1" id="KW-0732">Signal</keyword>
<sequence>MSPSVFTLTIFICIAILSSNAEYIKKNSNCTQPRGDPDYYPQTNCKGSRHRTNPRTGKPEECQCECPNNPNSAGYYCPGNKVL</sequence>
<evidence type="ECO:0000313" key="3">
    <source>
        <dbReference type="Proteomes" id="UP000708208"/>
    </source>
</evidence>
<feature type="signal peptide" evidence="1">
    <location>
        <begin position="1"/>
        <end position="21"/>
    </location>
</feature>
<dbReference type="Proteomes" id="UP000708208">
    <property type="component" value="Unassembled WGS sequence"/>
</dbReference>
<accession>A0A8J2KSQ3</accession>
<organism evidence="2 3">
    <name type="scientific">Allacma fusca</name>
    <dbReference type="NCBI Taxonomy" id="39272"/>
    <lineage>
        <taxon>Eukaryota</taxon>
        <taxon>Metazoa</taxon>
        <taxon>Ecdysozoa</taxon>
        <taxon>Arthropoda</taxon>
        <taxon>Hexapoda</taxon>
        <taxon>Collembola</taxon>
        <taxon>Symphypleona</taxon>
        <taxon>Sminthuridae</taxon>
        <taxon>Allacma</taxon>
    </lineage>
</organism>
<proteinExistence type="predicted"/>
<evidence type="ECO:0000313" key="2">
    <source>
        <dbReference type="EMBL" id="CAG7822519.1"/>
    </source>
</evidence>
<evidence type="ECO:0000256" key="1">
    <source>
        <dbReference type="SAM" id="SignalP"/>
    </source>
</evidence>
<gene>
    <name evidence="2" type="ORF">AFUS01_LOCUS32788</name>
</gene>